<proteinExistence type="predicted"/>
<sequence length="237" mass="26316">MAAGLSDEEIVESAFATTTTVFSTEFGNALDSFQDAIKCLSEFACNANFPDISMEAIRLIRLCATYVSENQRQFVEHQWEDGANLQDAQRIFLRGWFPIMFELSCIIGRCKLDVRTRFVCISHSSSSSGPGTLIFAAWPIIDGSLLAHFYAFFAAMQYRKRILMRGCLCVRLYRFFISRPTKDAGLKLGDIIYINVRAPIPKIGAKTSPKPVKPAGSNSSWQQQQQLVAVTAGSSSS</sequence>
<dbReference type="EMBL" id="UYRT01106159">
    <property type="protein sequence ID" value="VDN44482.1"/>
    <property type="molecule type" value="Genomic_DNA"/>
</dbReference>
<keyword evidence="4" id="KW-1185">Reference proteome</keyword>
<organism evidence="5">
    <name type="scientific">Gongylonema pulchrum</name>
    <dbReference type="NCBI Taxonomy" id="637853"/>
    <lineage>
        <taxon>Eukaryota</taxon>
        <taxon>Metazoa</taxon>
        <taxon>Ecdysozoa</taxon>
        <taxon>Nematoda</taxon>
        <taxon>Chromadorea</taxon>
        <taxon>Rhabditida</taxon>
        <taxon>Spirurina</taxon>
        <taxon>Spiruromorpha</taxon>
        <taxon>Spiruroidea</taxon>
        <taxon>Gongylonematidae</taxon>
        <taxon>Gongylonema</taxon>
    </lineage>
</organism>
<name>A0A183EXH0_9BILA</name>
<protein>
    <submittedName>
        <fullName evidence="5">RB_B domain-containing protein</fullName>
    </submittedName>
</protein>
<keyword evidence="2" id="KW-0812">Transmembrane</keyword>
<evidence type="ECO:0000256" key="2">
    <source>
        <dbReference type="SAM" id="Phobius"/>
    </source>
</evidence>
<evidence type="ECO:0000313" key="3">
    <source>
        <dbReference type="EMBL" id="VDN44482.1"/>
    </source>
</evidence>
<feature type="transmembrane region" description="Helical" evidence="2">
    <location>
        <begin position="133"/>
        <end position="155"/>
    </location>
</feature>
<dbReference type="OrthoDB" id="5841989at2759"/>
<keyword evidence="2" id="KW-0472">Membrane</keyword>
<evidence type="ECO:0000256" key="1">
    <source>
        <dbReference type="SAM" id="MobiDB-lite"/>
    </source>
</evidence>
<reference evidence="5" key="1">
    <citation type="submission" date="2016-06" db="UniProtKB">
        <authorList>
            <consortium name="WormBaseParasite"/>
        </authorList>
    </citation>
    <scope>IDENTIFICATION</scope>
</reference>
<evidence type="ECO:0000313" key="5">
    <source>
        <dbReference type="WBParaSite" id="GPUH_0002569101-mRNA-1"/>
    </source>
</evidence>
<keyword evidence="2" id="KW-1133">Transmembrane helix</keyword>
<dbReference type="AlphaFoldDB" id="A0A183EXH0"/>
<feature type="compositionally biased region" description="Polar residues" evidence="1">
    <location>
        <begin position="216"/>
        <end position="237"/>
    </location>
</feature>
<gene>
    <name evidence="3" type="ORF">GPUH_LOCUS25659</name>
</gene>
<feature type="region of interest" description="Disordered" evidence="1">
    <location>
        <begin position="203"/>
        <end position="237"/>
    </location>
</feature>
<dbReference type="WBParaSite" id="GPUH_0002569101-mRNA-1">
    <property type="protein sequence ID" value="GPUH_0002569101-mRNA-1"/>
    <property type="gene ID" value="GPUH_0002569101"/>
</dbReference>
<reference evidence="3 4" key="2">
    <citation type="submission" date="2018-11" db="EMBL/GenBank/DDBJ databases">
        <authorList>
            <consortium name="Pathogen Informatics"/>
        </authorList>
    </citation>
    <scope>NUCLEOTIDE SEQUENCE [LARGE SCALE GENOMIC DNA]</scope>
</reference>
<accession>A0A183EXH0</accession>
<evidence type="ECO:0000313" key="4">
    <source>
        <dbReference type="Proteomes" id="UP000271098"/>
    </source>
</evidence>
<dbReference type="Proteomes" id="UP000271098">
    <property type="component" value="Unassembled WGS sequence"/>
</dbReference>